<organism evidence="1 2">
    <name type="scientific">Bacteroides ovatus</name>
    <dbReference type="NCBI Taxonomy" id="28116"/>
    <lineage>
        <taxon>Bacteria</taxon>
        <taxon>Pseudomonadati</taxon>
        <taxon>Bacteroidota</taxon>
        <taxon>Bacteroidia</taxon>
        <taxon>Bacteroidales</taxon>
        <taxon>Bacteroidaceae</taxon>
        <taxon>Bacteroides</taxon>
    </lineage>
</organism>
<gene>
    <name evidence="1" type="ORF">PO240_24200</name>
</gene>
<protein>
    <submittedName>
        <fullName evidence="1">Uncharacterized protein</fullName>
    </submittedName>
</protein>
<reference evidence="1" key="1">
    <citation type="submission" date="2022-10" db="EMBL/GenBank/DDBJ databases">
        <title>Human gut microbiome strain richness.</title>
        <authorList>
            <person name="Chen-Liaw A."/>
        </authorList>
    </citation>
    <scope>NUCLEOTIDE SEQUENCE</scope>
    <source>
        <strain evidence="1">F7_m1001271B151109d0_201107</strain>
    </source>
</reference>
<accession>A0AAP3SW16</accession>
<evidence type="ECO:0000313" key="2">
    <source>
        <dbReference type="Proteomes" id="UP001214017"/>
    </source>
</evidence>
<dbReference type="AlphaFoldDB" id="A0AAP3SW16"/>
<comment type="caution">
    <text evidence="1">The sequence shown here is derived from an EMBL/GenBank/DDBJ whole genome shotgun (WGS) entry which is preliminary data.</text>
</comment>
<proteinExistence type="predicted"/>
<dbReference type="Proteomes" id="UP001214017">
    <property type="component" value="Unassembled WGS sequence"/>
</dbReference>
<evidence type="ECO:0000313" key="1">
    <source>
        <dbReference type="EMBL" id="MDC2410977.1"/>
    </source>
</evidence>
<sequence>MNRKSKIESNKVSQQIDIIRNYSERGLYFNIKPTHRKSMLGISALRSSIMPHFYKQVIEQLYKNPLPTRLLGKYRKIQELSSEDLTYTDINNELLWAKHILQFHFESISNFVELSNEYSSNLLIGEYESCFNILNKIEESFGHSIWLIKNKIALLQLAQGLEEQKKYAQSIRKELKNGSLARFITYWVSIRNEEQTTANRFRSQIESITNRLNPESQLGYKEFIQYHLIGFTPQSTNDFVHVLRISYSISLIDYYEAYISMVYNMAIDDSYINRVLSTINHSPFIEIDYRLDYIYDIITNNIIQLRNRTSIIYDNILLSKYEEAENGMVNIEINKNEVPIYIILQSYIKAFRYNNEINQISCKKNLQSIIIENLSAVIRKGKNNSVKEYNELSKLHLNFNTFTWITSIDLLLCKENSFNENMDKEQILNTLKSNVIHPYYLWFIGNSGISEKYRDIINKTYNEEIAVNFHKSIDELSHSKELDNCKSEFAYYIKSLIEFKNEDYEKAINYAEKIKNSDLDFFVRRGYGILSYSYFHTGEYDLLCNIISENVVSEKNHTSFLPLREFSEAVEPGSDSWENISGLIDFPITIDCIYKNANQSIEMNRRFAFEDFLSRSNVQKPSMLHQLINKIDKDKLIYYLRFICLESIMETSGFFEGGSKEVLDERLAICRLLLELDPKNEKIYKLEIKELLRRQIISSRRQEIDKSRIYVDIQAIRDWANVELSESFNRYISYIEINLANMAMSTNNTLSTVGEELSIQKNINVPVDEASSLFRYIFEEIRKMYLSVEVGLDRFISTRIRHGELERTMRIPIQKHKLITKRITKDGPYKPNQYWIDKLEGITDCKHRTENVFSYFSKKYDDLIFNIANQYLQINKSNKPDGLFDFNFYDSDINQISQLIKADTSIEECVNQIINILETRLIYSLAKIREYLNNICKQKAKELLNELNDEVNSCMSNCTSIEFERALFSAKTDLSLQFDKIIEWFVPPASGSSTPFKIEDAIAVAEEIIKEDTPNFKINYPPSESTLQIHGQLPIFVDVFINIFDNVVKRSGIDLPQATVDIVEGDENNEIMYMKISIINKLSTDIDIDKLSENLKSKKKLLDSGNYIEYLAREGNSGLFKIHKSVMDFNVAGRFKATLNFGVVDNIFHIEMEVPFQVFNLESED</sequence>
<dbReference type="EMBL" id="JAQNWR010000025">
    <property type="protein sequence ID" value="MDC2410977.1"/>
    <property type="molecule type" value="Genomic_DNA"/>
</dbReference>
<dbReference type="RefSeq" id="WP_004323508.1">
    <property type="nucleotide sequence ID" value="NZ_BAABYJ010000002.1"/>
</dbReference>
<name>A0AAP3SW16_BACOV</name>